<proteinExistence type="predicted"/>
<feature type="region of interest" description="Disordered" evidence="1">
    <location>
        <begin position="1"/>
        <end position="46"/>
    </location>
</feature>
<keyword evidence="2" id="KW-1133">Transmembrane helix</keyword>
<dbReference type="Proteomes" id="UP000267027">
    <property type="component" value="Unassembled WGS sequence"/>
</dbReference>
<keyword evidence="2" id="KW-0812">Transmembrane</keyword>
<evidence type="ECO:0000313" key="5">
    <source>
        <dbReference type="WBParaSite" id="ACOC_0000418201-mRNA-1"/>
    </source>
</evidence>
<accession>A0A0R3PIK5</accession>
<keyword evidence="2" id="KW-0472">Membrane</keyword>
<dbReference type="EMBL" id="UYYA01002402">
    <property type="protein sequence ID" value="VDM55768.1"/>
    <property type="molecule type" value="Genomic_DNA"/>
</dbReference>
<name>A0A0R3PIK5_ANGCS</name>
<dbReference type="WBParaSite" id="ACOC_0000418201-mRNA-1">
    <property type="protein sequence ID" value="ACOC_0000418201-mRNA-1"/>
    <property type="gene ID" value="ACOC_0000418201"/>
</dbReference>
<reference evidence="3 4" key="2">
    <citation type="submission" date="2018-11" db="EMBL/GenBank/DDBJ databases">
        <authorList>
            <consortium name="Pathogen Informatics"/>
        </authorList>
    </citation>
    <scope>NUCLEOTIDE SEQUENCE [LARGE SCALE GENOMIC DNA]</scope>
    <source>
        <strain evidence="3 4">Costa Rica</strain>
    </source>
</reference>
<organism evidence="5">
    <name type="scientific">Angiostrongylus costaricensis</name>
    <name type="common">Nematode worm</name>
    <dbReference type="NCBI Taxonomy" id="334426"/>
    <lineage>
        <taxon>Eukaryota</taxon>
        <taxon>Metazoa</taxon>
        <taxon>Ecdysozoa</taxon>
        <taxon>Nematoda</taxon>
        <taxon>Chromadorea</taxon>
        <taxon>Rhabditida</taxon>
        <taxon>Rhabditina</taxon>
        <taxon>Rhabditomorpha</taxon>
        <taxon>Strongyloidea</taxon>
        <taxon>Metastrongylidae</taxon>
        <taxon>Angiostrongylus</taxon>
    </lineage>
</organism>
<evidence type="ECO:0000256" key="2">
    <source>
        <dbReference type="SAM" id="Phobius"/>
    </source>
</evidence>
<keyword evidence="4" id="KW-1185">Reference proteome</keyword>
<feature type="transmembrane region" description="Helical" evidence="2">
    <location>
        <begin position="151"/>
        <end position="175"/>
    </location>
</feature>
<evidence type="ECO:0000313" key="3">
    <source>
        <dbReference type="EMBL" id="VDM55768.1"/>
    </source>
</evidence>
<dbReference type="STRING" id="334426.A0A0R3PIK5"/>
<evidence type="ECO:0000256" key="1">
    <source>
        <dbReference type="SAM" id="MobiDB-lite"/>
    </source>
</evidence>
<dbReference type="OrthoDB" id="5855409at2759"/>
<gene>
    <name evidence="3" type="ORF">ACOC_LOCUS4183</name>
</gene>
<feature type="compositionally biased region" description="Low complexity" evidence="1">
    <location>
        <begin position="15"/>
        <end position="30"/>
    </location>
</feature>
<evidence type="ECO:0000313" key="4">
    <source>
        <dbReference type="Proteomes" id="UP000267027"/>
    </source>
</evidence>
<protein>
    <submittedName>
        <fullName evidence="5">SEA domain-containing protein</fullName>
    </submittedName>
</protein>
<reference evidence="5" key="1">
    <citation type="submission" date="2017-02" db="UniProtKB">
        <authorList>
            <consortium name="WormBaseParasite"/>
        </authorList>
    </citation>
    <scope>IDENTIFICATION</scope>
</reference>
<dbReference type="AlphaFoldDB" id="A0A0R3PIK5"/>
<sequence>MEGGNFDRPGKNRNSSPGPLSIIRLSSSPLDRTPSPTLPEQENSRNKRSRQRCNLLVILVVSLLCLVLGAALLLCYTRLVRSAYKEGIYSGWNAAIYRNHGLLQGLEENIEINPTHVRVIQKFENEDKRLIGTVGNQTSTMPMMTDITTTMLFPTLLLAFITVVFILFSYFYYYFHFLLSSSDIWPEKYGSTRTLLPRVKRFITTQSLFEMKLPTEILIVANYEGEVRFR</sequence>
<feature type="transmembrane region" description="Helical" evidence="2">
    <location>
        <begin position="55"/>
        <end position="79"/>
    </location>
</feature>